<dbReference type="Gene3D" id="3.30.1460.40">
    <property type="entry name" value="[NiFe]-hydrogenase assembly chaperone, HybE"/>
    <property type="match status" value="1"/>
</dbReference>
<accession>A0A2Z6DZA7</accession>
<gene>
    <name evidence="1" type="primary">hupJ</name>
    <name evidence="1" type="ORF">HPTL_1404</name>
</gene>
<keyword evidence="2" id="KW-1185">Reference proteome</keyword>
<sequence length="160" mass="17647">MPGAETQIHGNPFVTIWPASPHAALQSAWHETAKRMADLPLCNPALSVEVLAPRQSPAIDNHWLTVVIAPWTVSLVILPAHPRWPETPLGERYAWRFPSGIYEFLVAEMAGVGRYHTCSLFSPPSEFGAQHEARMTAWAVLAALERPALSLPEPERIGQS</sequence>
<dbReference type="OrthoDB" id="7060130at2"/>
<evidence type="ECO:0000313" key="2">
    <source>
        <dbReference type="Proteomes" id="UP000262004"/>
    </source>
</evidence>
<dbReference type="InterPro" id="IPR023994">
    <property type="entry name" value="NiFe-hyd_HybE"/>
</dbReference>
<evidence type="ECO:0000313" key="1">
    <source>
        <dbReference type="EMBL" id="BBD77668.1"/>
    </source>
</evidence>
<name>A0A2Z6DZA7_HYDTE</name>
<dbReference type="AlphaFoldDB" id="A0A2Z6DZA7"/>
<dbReference type="KEGG" id="htl:HPTL_1404"/>
<protein>
    <submittedName>
        <fullName evidence="1">Hydrogenase expression/formation protein</fullName>
    </submittedName>
</protein>
<dbReference type="NCBIfam" id="TIGR03993">
    <property type="entry name" value="hydrog_HybE"/>
    <property type="match status" value="1"/>
</dbReference>
<dbReference type="InterPro" id="IPR038530">
    <property type="entry name" value="NiFe-hyd_HybE_sf"/>
</dbReference>
<proteinExistence type="predicted"/>
<reference evidence="1 2" key="1">
    <citation type="submission" date="2018-04" db="EMBL/GenBank/DDBJ databases">
        <title>Complete genome sequence of Hydrogenophilus thermoluteolus TH-1.</title>
        <authorList>
            <person name="Arai H."/>
        </authorList>
    </citation>
    <scope>NUCLEOTIDE SEQUENCE [LARGE SCALE GENOMIC DNA]</scope>
    <source>
        <strain evidence="1 2">TH-1</strain>
    </source>
</reference>
<dbReference type="Pfam" id="PF11939">
    <property type="entry name" value="NiFe-hyd_HybE"/>
    <property type="match status" value="1"/>
</dbReference>
<organism evidence="1 2">
    <name type="scientific">Hydrogenophilus thermoluteolus</name>
    <name type="common">Pseudomonas hydrogenothermophila</name>
    <dbReference type="NCBI Taxonomy" id="297"/>
    <lineage>
        <taxon>Bacteria</taxon>
        <taxon>Pseudomonadati</taxon>
        <taxon>Pseudomonadota</taxon>
        <taxon>Hydrogenophilia</taxon>
        <taxon>Hydrogenophilales</taxon>
        <taxon>Hydrogenophilaceae</taxon>
        <taxon>Hydrogenophilus</taxon>
    </lineage>
</organism>
<dbReference type="Proteomes" id="UP000262004">
    <property type="component" value="Chromosome"/>
</dbReference>
<dbReference type="EMBL" id="AP018558">
    <property type="protein sequence ID" value="BBD77668.1"/>
    <property type="molecule type" value="Genomic_DNA"/>
</dbReference>